<dbReference type="Proteomes" id="UP000293637">
    <property type="component" value="Unassembled WGS sequence"/>
</dbReference>
<organism evidence="1 2">
    <name type="scientific">Staphylococcus lugdunensis</name>
    <dbReference type="NCBI Taxonomy" id="28035"/>
    <lineage>
        <taxon>Bacteria</taxon>
        <taxon>Bacillati</taxon>
        <taxon>Bacillota</taxon>
        <taxon>Bacilli</taxon>
        <taxon>Bacillales</taxon>
        <taxon>Staphylococcaceae</taxon>
        <taxon>Staphylococcus</taxon>
    </lineage>
</organism>
<gene>
    <name evidence="1" type="ORF">EQ812_07230</name>
</gene>
<evidence type="ECO:0000313" key="2">
    <source>
        <dbReference type="Proteomes" id="UP000293637"/>
    </source>
</evidence>
<reference evidence="1 2" key="1">
    <citation type="journal article" date="2019" name="Sci. Transl. Med.">
        <title>Quorum sensing between bacterial species on the skin protects against epidermal injury in atopic dermatitis.</title>
        <authorList>
            <person name="Williams M.R."/>
        </authorList>
    </citation>
    <scope>NUCLEOTIDE SEQUENCE [LARGE SCALE GENOMIC DNA]</scope>
    <source>
        <strain evidence="1 2">E7</strain>
    </source>
</reference>
<dbReference type="InterPro" id="IPR008585">
    <property type="entry name" value="Gamma_PGA_hydro"/>
</dbReference>
<accession>A0A4Q9WA11</accession>
<sequence>MMDKFKTMETLEQQTAEHQDWKIETEDNHSQVVIIAPHGGGIEPATTELTKLIAKEGNYNYFVFNGMRSKGNQELHVTSIHYDNKIAIDLVKRSERTIAIHGCKGESPIVYIGGKDELLSKKISNSLKQIGIKVAHAPSNMSGKQSNNIVNCNQLGAGVQLELTSALRKQLFKNGKYGYHNRTNKDNWSNLMYQIAQAIVESTSQVD</sequence>
<comment type="caution">
    <text evidence="1">The sequence shown here is derived from an EMBL/GenBank/DDBJ whole genome shotgun (WGS) entry which is preliminary data.</text>
</comment>
<name>A0A4Q9WA11_STALU</name>
<dbReference type="EMBL" id="SCHB01000004">
    <property type="protein sequence ID" value="TBW72067.1"/>
    <property type="molecule type" value="Genomic_DNA"/>
</dbReference>
<evidence type="ECO:0000313" key="1">
    <source>
        <dbReference type="EMBL" id="TBW72067.1"/>
    </source>
</evidence>
<evidence type="ECO:0008006" key="3">
    <source>
        <dbReference type="Google" id="ProtNLM"/>
    </source>
</evidence>
<dbReference type="AlphaFoldDB" id="A0A4Q9WA11"/>
<dbReference type="Pfam" id="PF05908">
    <property type="entry name" value="Gamma_PGA_hydro"/>
    <property type="match status" value="1"/>
</dbReference>
<dbReference type="Gene3D" id="3.40.630.100">
    <property type="entry name" value="Poly-gamma-glutamate hydrolase, zinc-binding motif"/>
    <property type="match status" value="1"/>
</dbReference>
<protein>
    <recommendedName>
        <fullName evidence="3">Phage-related replication protein</fullName>
    </recommendedName>
</protein>
<dbReference type="InterPro" id="IPR038128">
    <property type="entry name" value="Gamma_PGA_hydro_sf"/>
</dbReference>
<proteinExistence type="predicted"/>